<organism evidence="1 2">
    <name type="scientific">Fusarium oxysporum f. sp. narcissi</name>
    <dbReference type="NCBI Taxonomy" id="451672"/>
    <lineage>
        <taxon>Eukaryota</taxon>
        <taxon>Fungi</taxon>
        <taxon>Dikarya</taxon>
        <taxon>Ascomycota</taxon>
        <taxon>Pezizomycotina</taxon>
        <taxon>Sordariomycetes</taxon>
        <taxon>Hypocreomycetidae</taxon>
        <taxon>Hypocreales</taxon>
        <taxon>Nectriaceae</taxon>
        <taxon>Fusarium</taxon>
        <taxon>Fusarium oxysporum species complex</taxon>
    </lineage>
</organism>
<evidence type="ECO:0000313" key="2">
    <source>
        <dbReference type="Proteomes" id="UP000290540"/>
    </source>
</evidence>
<reference evidence="1 2" key="1">
    <citation type="submission" date="2016-12" db="EMBL/GenBank/DDBJ databases">
        <title>Draft genome sequence of Fusarium oxysporum causing rot on Narcissus.</title>
        <authorList>
            <person name="Armitage A.D."/>
            <person name="Taylor A."/>
            <person name="Clarkson J.P."/>
            <person name="Harrison R.J."/>
            <person name="Jackson A.C."/>
        </authorList>
    </citation>
    <scope>NUCLEOTIDE SEQUENCE [LARGE SCALE GENOMIC DNA]</scope>
    <source>
        <strain evidence="1 2">N139</strain>
    </source>
</reference>
<proteinExistence type="predicted"/>
<dbReference type="Proteomes" id="UP000290540">
    <property type="component" value="Unassembled WGS sequence"/>
</dbReference>
<dbReference type="AlphaFoldDB" id="A0A4Q2W8F6"/>
<name>A0A4Q2W8F6_FUSOX</name>
<dbReference type="EMBL" id="MQTW01000011">
    <property type="protein sequence ID" value="RYC94608.1"/>
    <property type="molecule type" value="Genomic_DNA"/>
</dbReference>
<evidence type="ECO:0000313" key="1">
    <source>
        <dbReference type="EMBL" id="RYC94608.1"/>
    </source>
</evidence>
<gene>
    <name evidence="1" type="ORF">BFJ63_vAg2482</name>
</gene>
<accession>A0A4Q2W8F6</accession>
<protein>
    <submittedName>
        <fullName evidence="1">Uncharacterized protein</fullName>
    </submittedName>
</protein>
<sequence>MAGPLTKRMENDEKANDRLFKGEEHNLITQEMSDMTKAAATLPCSHAKS</sequence>
<comment type="caution">
    <text evidence="1">The sequence shown here is derived from an EMBL/GenBank/DDBJ whole genome shotgun (WGS) entry which is preliminary data.</text>
</comment>